<organism evidence="2 3">
    <name type="scientific">Sporolactobacillus putidus</name>
    <dbReference type="NCBI Taxonomy" id="492735"/>
    <lineage>
        <taxon>Bacteria</taxon>
        <taxon>Bacillati</taxon>
        <taxon>Bacillota</taxon>
        <taxon>Bacilli</taxon>
        <taxon>Bacillales</taxon>
        <taxon>Sporolactobacillaceae</taxon>
        <taxon>Sporolactobacillus</taxon>
    </lineage>
</organism>
<dbReference type="RefSeq" id="WP_188801750.1">
    <property type="nucleotide sequence ID" value="NZ_BMOK01000002.1"/>
</dbReference>
<reference evidence="2" key="2">
    <citation type="submission" date="2020-09" db="EMBL/GenBank/DDBJ databases">
        <authorList>
            <person name="Sun Q."/>
            <person name="Ohkuma M."/>
        </authorList>
    </citation>
    <scope>NUCLEOTIDE SEQUENCE</scope>
    <source>
        <strain evidence="2">JCM 15325</strain>
    </source>
</reference>
<sequence>MKFLSLFVIPCLAVSIFIPSAANAASCPPAAAAHGQDAHLKTDRQKWLIQVIDDYASPDLNTRLKKDLAVREQLLNEWKKTPAYQKHKAECQKSGFDQENKQKIESIHKQFEEGKISKHQAQKELAALHGKQKGMHGVFRQLKSAVKNKDRTAVQAALEKLDQQLKVSNQCLSHKISDQT</sequence>
<feature type="signal peptide" evidence="1">
    <location>
        <begin position="1"/>
        <end position="24"/>
    </location>
</feature>
<keyword evidence="1" id="KW-0732">Signal</keyword>
<evidence type="ECO:0000313" key="3">
    <source>
        <dbReference type="Proteomes" id="UP000654670"/>
    </source>
</evidence>
<protein>
    <recommendedName>
        <fullName evidence="4">DUF148 domain-containing protein</fullName>
    </recommendedName>
</protein>
<feature type="chain" id="PRO_5036964770" description="DUF148 domain-containing protein" evidence="1">
    <location>
        <begin position="25"/>
        <end position="180"/>
    </location>
</feature>
<evidence type="ECO:0000313" key="2">
    <source>
        <dbReference type="EMBL" id="GGL46039.1"/>
    </source>
</evidence>
<name>A0A917S025_9BACL</name>
<dbReference type="AlphaFoldDB" id="A0A917S025"/>
<proteinExistence type="predicted"/>
<evidence type="ECO:0008006" key="4">
    <source>
        <dbReference type="Google" id="ProtNLM"/>
    </source>
</evidence>
<reference evidence="2" key="1">
    <citation type="journal article" date="2014" name="Int. J. Syst. Evol. Microbiol.">
        <title>Complete genome sequence of Corynebacterium casei LMG S-19264T (=DSM 44701T), isolated from a smear-ripened cheese.</title>
        <authorList>
            <consortium name="US DOE Joint Genome Institute (JGI-PGF)"/>
            <person name="Walter F."/>
            <person name="Albersmeier A."/>
            <person name="Kalinowski J."/>
            <person name="Ruckert C."/>
        </authorList>
    </citation>
    <scope>NUCLEOTIDE SEQUENCE</scope>
    <source>
        <strain evidence="2">JCM 15325</strain>
    </source>
</reference>
<keyword evidence="3" id="KW-1185">Reference proteome</keyword>
<dbReference type="EMBL" id="BMOK01000002">
    <property type="protein sequence ID" value="GGL46039.1"/>
    <property type="molecule type" value="Genomic_DNA"/>
</dbReference>
<evidence type="ECO:0000256" key="1">
    <source>
        <dbReference type="SAM" id="SignalP"/>
    </source>
</evidence>
<gene>
    <name evidence="2" type="ORF">GCM10007968_07660</name>
</gene>
<comment type="caution">
    <text evidence="2">The sequence shown here is derived from an EMBL/GenBank/DDBJ whole genome shotgun (WGS) entry which is preliminary data.</text>
</comment>
<accession>A0A917S025</accession>
<dbReference type="Proteomes" id="UP000654670">
    <property type="component" value="Unassembled WGS sequence"/>
</dbReference>